<comment type="caution">
    <text evidence="2">The sequence shown here is derived from an EMBL/GenBank/DDBJ whole genome shotgun (WGS) entry which is preliminary data.</text>
</comment>
<evidence type="ECO:0000256" key="1">
    <source>
        <dbReference type="SAM" id="MobiDB-lite"/>
    </source>
</evidence>
<proteinExistence type="predicted"/>
<feature type="region of interest" description="Disordered" evidence="1">
    <location>
        <begin position="40"/>
        <end position="59"/>
    </location>
</feature>
<feature type="compositionally biased region" description="Basic and acidic residues" evidence="1">
    <location>
        <begin position="42"/>
        <end position="51"/>
    </location>
</feature>
<dbReference type="Proteomes" id="UP001596368">
    <property type="component" value="Unassembled WGS sequence"/>
</dbReference>
<keyword evidence="3" id="KW-1185">Reference proteome</keyword>
<dbReference type="AlphaFoldDB" id="A0ABD5XUG4"/>
<dbReference type="EMBL" id="JBHSZG010000001">
    <property type="protein sequence ID" value="MFC7135774.1"/>
    <property type="molecule type" value="Genomic_DNA"/>
</dbReference>
<protein>
    <submittedName>
        <fullName evidence="2">Uncharacterized protein</fullName>
    </submittedName>
</protein>
<sequence>MRDGEHERVVGGGLDGRLERRRGRRRLRDEGHGLAFGVEAAAGERLHDTRGRLQRHGPR</sequence>
<evidence type="ECO:0000313" key="2">
    <source>
        <dbReference type="EMBL" id="MFC7135774.1"/>
    </source>
</evidence>
<organism evidence="2 3">
    <name type="scientific">Halobaculum litoreum</name>
    <dbReference type="NCBI Taxonomy" id="3031998"/>
    <lineage>
        <taxon>Archaea</taxon>
        <taxon>Methanobacteriati</taxon>
        <taxon>Methanobacteriota</taxon>
        <taxon>Stenosarchaea group</taxon>
        <taxon>Halobacteria</taxon>
        <taxon>Halobacteriales</taxon>
        <taxon>Haloferacaceae</taxon>
        <taxon>Halobaculum</taxon>
    </lineage>
</organism>
<accession>A0ABD5XUG4</accession>
<name>A0ABD5XUG4_9EURY</name>
<gene>
    <name evidence="2" type="ORF">ACFQRB_02570</name>
</gene>
<feature type="region of interest" description="Disordered" evidence="1">
    <location>
        <begin position="1"/>
        <end position="34"/>
    </location>
</feature>
<evidence type="ECO:0000313" key="3">
    <source>
        <dbReference type="Proteomes" id="UP001596368"/>
    </source>
</evidence>
<reference evidence="2 3" key="1">
    <citation type="journal article" date="2019" name="Int. J. Syst. Evol. Microbiol.">
        <title>The Global Catalogue of Microorganisms (GCM) 10K type strain sequencing project: providing services to taxonomists for standard genome sequencing and annotation.</title>
        <authorList>
            <consortium name="The Broad Institute Genomics Platform"/>
            <consortium name="The Broad Institute Genome Sequencing Center for Infectious Disease"/>
            <person name="Wu L."/>
            <person name="Ma J."/>
        </authorList>
    </citation>
    <scope>NUCLEOTIDE SEQUENCE [LARGE SCALE GENOMIC DNA]</scope>
    <source>
        <strain evidence="2 3">DT92</strain>
    </source>
</reference>